<evidence type="ECO:0000256" key="5">
    <source>
        <dbReference type="ARBA" id="ARBA00012995"/>
    </source>
</evidence>
<comment type="similarity">
    <text evidence="3">Belongs to the LysR transcriptional regulatory family.</text>
</comment>
<dbReference type="InterPro" id="IPR001807">
    <property type="entry name" value="ClC"/>
</dbReference>
<feature type="transmembrane region" description="Helical" evidence="15">
    <location>
        <begin position="698"/>
        <end position="717"/>
    </location>
</feature>
<evidence type="ECO:0000256" key="1">
    <source>
        <dbReference type="ARBA" id="ARBA00003782"/>
    </source>
</evidence>
<keyword evidence="12" id="KW-0238">DNA-binding</keyword>
<gene>
    <name evidence="17" type="ORF">Tci_001166</name>
</gene>
<evidence type="ECO:0000256" key="9">
    <source>
        <dbReference type="ARBA" id="ARBA00023002"/>
    </source>
</evidence>
<dbReference type="Gene3D" id="3.40.190.290">
    <property type="match status" value="1"/>
</dbReference>
<comment type="function">
    <text evidence="1">Trans-acting transcriptional regulator of RuBisCO genes (rbcL and rbcS) expression.</text>
</comment>
<dbReference type="Gene3D" id="3.40.50.720">
    <property type="entry name" value="NAD(P)-binding Rossmann-like Domain"/>
    <property type="match status" value="1"/>
</dbReference>
<feature type="transmembrane region" description="Helical" evidence="15">
    <location>
        <begin position="861"/>
        <end position="885"/>
    </location>
</feature>
<dbReference type="InterPro" id="IPR005119">
    <property type="entry name" value="LysR_subst-bd"/>
</dbReference>
<feature type="transmembrane region" description="Helical" evidence="15">
    <location>
        <begin position="791"/>
        <end position="816"/>
    </location>
</feature>
<dbReference type="SUPFAM" id="SSF56327">
    <property type="entry name" value="LDH C-terminal domain-like"/>
    <property type="match status" value="1"/>
</dbReference>
<dbReference type="EC" id="1.1.1.37" evidence="5"/>
<evidence type="ECO:0000256" key="10">
    <source>
        <dbReference type="ARBA" id="ARBA00023015"/>
    </source>
</evidence>
<evidence type="ECO:0000256" key="8">
    <source>
        <dbReference type="ARBA" id="ARBA00022989"/>
    </source>
</evidence>
<dbReference type="AlphaFoldDB" id="A0A699GKH7"/>
<evidence type="ECO:0000256" key="6">
    <source>
        <dbReference type="ARBA" id="ARBA00018907"/>
    </source>
</evidence>
<dbReference type="Pfam" id="PF00126">
    <property type="entry name" value="HTH_1"/>
    <property type="match status" value="1"/>
</dbReference>
<keyword evidence="10" id="KW-0805">Transcription regulation</keyword>
<keyword evidence="13 15" id="KW-0472">Membrane</keyword>
<comment type="caution">
    <text evidence="17">The sequence shown here is derived from an EMBL/GenBank/DDBJ whole genome shotgun (WGS) entry which is preliminary data.</text>
</comment>
<dbReference type="SUPFAM" id="SSF81340">
    <property type="entry name" value="Clc chloride channel"/>
    <property type="match status" value="1"/>
</dbReference>
<dbReference type="InterPro" id="IPR010945">
    <property type="entry name" value="Malate_DH_type2"/>
</dbReference>
<dbReference type="NCBIfam" id="NF003916">
    <property type="entry name" value="PRK05442.1"/>
    <property type="match status" value="1"/>
</dbReference>
<accession>A0A699GKH7</accession>
<dbReference type="SUPFAM" id="SSF46785">
    <property type="entry name" value="Winged helix' DNA-binding domain"/>
    <property type="match status" value="1"/>
</dbReference>
<dbReference type="GO" id="GO:0015108">
    <property type="term" value="F:chloride transmembrane transporter activity"/>
    <property type="evidence" value="ECO:0007669"/>
    <property type="project" value="InterPro"/>
</dbReference>
<dbReference type="Pfam" id="PF00056">
    <property type="entry name" value="Ldh_1_N"/>
    <property type="match status" value="1"/>
</dbReference>
<dbReference type="Gene3D" id="3.90.110.10">
    <property type="entry name" value="Lactate dehydrogenase/glycoside hydrolase, family 4, C-terminal"/>
    <property type="match status" value="1"/>
</dbReference>
<organism evidence="17">
    <name type="scientific">Tanacetum cinerariifolium</name>
    <name type="common">Dalmatian daisy</name>
    <name type="synonym">Chrysanthemum cinerariifolium</name>
    <dbReference type="NCBI Taxonomy" id="118510"/>
    <lineage>
        <taxon>Eukaryota</taxon>
        <taxon>Viridiplantae</taxon>
        <taxon>Streptophyta</taxon>
        <taxon>Embryophyta</taxon>
        <taxon>Tracheophyta</taxon>
        <taxon>Spermatophyta</taxon>
        <taxon>Magnoliopsida</taxon>
        <taxon>eudicotyledons</taxon>
        <taxon>Gunneridae</taxon>
        <taxon>Pentapetalae</taxon>
        <taxon>asterids</taxon>
        <taxon>campanulids</taxon>
        <taxon>Asterales</taxon>
        <taxon>Asteraceae</taxon>
        <taxon>Asteroideae</taxon>
        <taxon>Anthemideae</taxon>
        <taxon>Anthemidinae</taxon>
        <taxon>Tanacetum</taxon>
    </lineage>
</organism>
<dbReference type="Pfam" id="PF02866">
    <property type="entry name" value="Ldh_1_C"/>
    <property type="match status" value="1"/>
</dbReference>
<evidence type="ECO:0000256" key="11">
    <source>
        <dbReference type="ARBA" id="ARBA00023027"/>
    </source>
</evidence>
<reference evidence="17" key="1">
    <citation type="journal article" date="2019" name="Sci. Rep.">
        <title>Draft genome of Tanacetum cinerariifolium, the natural source of mosquito coil.</title>
        <authorList>
            <person name="Yamashiro T."/>
            <person name="Shiraishi A."/>
            <person name="Satake H."/>
            <person name="Nakayama K."/>
        </authorList>
    </citation>
    <scope>NUCLEOTIDE SEQUENCE</scope>
</reference>
<evidence type="ECO:0000259" key="16">
    <source>
        <dbReference type="PROSITE" id="PS50931"/>
    </source>
</evidence>
<keyword evidence="14" id="KW-0804">Transcription</keyword>
<evidence type="ECO:0000256" key="14">
    <source>
        <dbReference type="ARBA" id="ARBA00023163"/>
    </source>
</evidence>
<dbReference type="EMBL" id="BKCJ010000050">
    <property type="protein sequence ID" value="GEU29188.1"/>
    <property type="molecule type" value="Genomic_DNA"/>
</dbReference>
<dbReference type="GO" id="GO:0016020">
    <property type="term" value="C:membrane"/>
    <property type="evidence" value="ECO:0007669"/>
    <property type="project" value="UniProtKB-SubCell"/>
</dbReference>
<dbReference type="FunFam" id="3.40.50.720:FF:000010">
    <property type="entry name" value="Malate dehydrogenase"/>
    <property type="match status" value="1"/>
</dbReference>
<evidence type="ECO:0000256" key="12">
    <source>
        <dbReference type="ARBA" id="ARBA00023125"/>
    </source>
</evidence>
<evidence type="ECO:0000313" key="17">
    <source>
        <dbReference type="EMBL" id="GEU29188.1"/>
    </source>
</evidence>
<evidence type="ECO:0000256" key="4">
    <source>
        <dbReference type="ARBA" id="ARBA00009613"/>
    </source>
</evidence>
<dbReference type="HAMAP" id="MF_01517">
    <property type="entry name" value="Malate_dehydrog_2"/>
    <property type="match status" value="1"/>
</dbReference>
<dbReference type="GO" id="GO:0003677">
    <property type="term" value="F:DNA binding"/>
    <property type="evidence" value="ECO:0007669"/>
    <property type="project" value="UniProtKB-KW"/>
</dbReference>
<evidence type="ECO:0000256" key="7">
    <source>
        <dbReference type="ARBA" id="ARBA00022692"/>
    </source>
</evidence>
<dbReference type="Gene3D" id="1.10.10.10">
    <property type="entry name" value="Winged helix-like DNA-binding domain superfamily/Winged helix DNA-binding domain"/>
    <property type="match status" value="1"/>
</dbReference>
<feature type="transmembrane region" description="Helical" evidence="15">
    <location>
        <begin position="828"/>
        <end position="849"/>
    </location>
</feature>
<dbReference type="InterPro" id="IPR015955">
    <property type="entry name" value="Lactate_DH/Glyco_Ohase_4_C"/>
</dbReference>
<evidence type="ECO:0000256" key="15">
    <source>
        <dbReference type="SAM" id="Phobius"/>
    </source>
</evidence>
<sequence>MHAPKRIAVTGAAGQIGYALLFRIASGDLLGPDQPVILHLLDLPRALGALNGIRMELDDCAFPLLQQVVITDDPLTAFRDIDLAILVGAQPRSKGMERKDLLAANANIFAEQGRALNAVARRDVKVLVVGNPANTNALIAMTAAPDLAPSCFSAMIRLDQNRAQAMLAQRLHQPVDRVSQLVVWGNHSPTMYPDYRHAQIDGRPAPLAVGDESWNQEVFIPTVAQRGTAVIEARGLSSAASAANAALDHMRDWVCGSAGRWVSMALPSDGSYGIDAGIFFGVPVVCSGGQRTSCGRSVRRSSTCCTKGPGRPPYARLSICPSYNRALTSRIRFMRLSLRQLQIFLAVAQCGSTTAAATALALSQSATSAALNELESLLDIVLFDRVGKRLLINDNGRVLLPQAREMLDAAATIEKQFGRHAALSGNGLNLGASTTIGIYVLPPLLAAAFGKHAANPPLVKIRNTAEIAAAVANFELDLGFIEGPCTDAALEVAPWRTDELVVVGAPDHPLVLQSARREVTLDELRAAHWLLREPGSGTRDAVEQALAPYLHSLRSAGEFSNAEAIKHGAAEGLGLACLSRLIVADFLANGRLVALSTALPPLTRHFFIVYHRRKLLSPRLQAFMTFCCTEPAPRIVRAKIDPMTNSPNIFRIEQIALLPSIGKWLCMASVIAALAGSAAAAFLMTLDHATAWREAHRWIIWLLPLAGFGVGMVYHLAGRSVERGNNLIIDEIHDPQKVIPLRMVPLVLGGTVVSHLFGASVGREGTAVQMGAALADQLTHLFRVTPAGRRVLLMAGMSAGFAAVFGTPLAGTIFGLEVLAIGRIRHDALLPCVVAGVGADQVCLAWGVHHVHYAIGTIVPIGFWSVAAVIVAGIVFGLAGMAFAVSAHRVGAAAKRWIAYAPLRPAIGGILIALAVWGGDAWHYTGLGIPEIVRAFQQPVSPWDFLGKMFFTVLSLGTGFKGGEVTPLFYIGATLGNALAPRSRA</sequence>
<comment type="subcellular location">
    <subcellularLocation>
        <location evidence="2">Membrane</location>
        <topology evidence="2">Multi-pass membrane protein</topology>
    </subcellularLocation>
</comment>
<dbReference type="InterPro" id="IPR000847">
    <property type="entry name" value="LysR_HTH_N"/>
</dbReference>
<dbReference type="PROSITE" id="PS50931">
    <property type="entry name" value="HTH_LYSR"/>
    <property type="match status" value="1"/>
</dbReference>
<dbReference type="GO" id="GO:0030060">
    <property type="term" value="F:L-malate dehydrogenase (NAD+) activity"/>
    <property type="evidence" value="ECO:0007669"/>
    <property type="project" value="UniProtKB-EC"/>
</dbReference>
<dbReference type="CDD" id="cd01338">
    <property type="entry name" value="MDH_chloroplast-like"/>
    <property type="match status" value="1"/>
</dbReference>
<dbReference type="PANTHER" id="PTHR23382">
    <property type="entry name" value="MALATE DEHYDROGENASE"/>
    <property type="match status" value="1"/>
</dbReference>
<dbReference type="Pfam" id="PF00654">
    <property type="entry name" value="Voltage_CLC"/>
    <property type="match status" value="1"/>
</dbReference>
<dbReference type="InterPro" id="IPR001236">
    <property type="entry name" value="Lactate/malate_DH_N"/>
</dbReference>
<protein>
    <recommendedName>
        <fullName evidence="6">Probable RuBisCO transcriptional regulator</fullName>
        <ecNumber evidence="5">1.1.1.37</ecNumber>
    </recommendedName>
</protein>
<dbReference type="InterPro" id="IPR036390">
    <property type="entry name" value="WH_DNA-bd_sf"/>
</dbReference>
<evidence type="ECO:0000256" key="2">
    <source>
        <dbReference type="ARBA" id="ARBA00004141"/>
    </source>
</evidence>
<keyword evidence="9" id="KW-0560">Oxidoreductase</keyword>
<feature type="transmembrane region" description="Helical" evidence="15">
    <location>
        <begin position="897"/>
        <end position="917"/>
    </location>
</feature>
<comment type="similarity">
    <text evidence="4">Belongs to the LDH/MDH superfamily. MDH type 2 family.</text>
</comment>
<dbReference type="InterPro" id="IPR036388">
    <property type="entry name" value="WH-like_DNA-bd_sf"/>
</dbReference>
<dbReference type="SUPFAM" id="SSF53850">
    <property type="entry name" value="Periplasmic binding protein-like II"/>
    <property type="match status" value="1"/>
</dbReference>
<dbReference type="NCBIfam" id="NF008095">
    <property type="entry name" value="PRK10837.1"/>
    <property type="match status" value="1"/>
</dbReference>
<dbReference type="GO" id="GO:0006108">
    <property type="term" value="P:malate metabolic process"/>
    <property type="evidence" value="ECO:0007669"/>
    <property type="project" value="InterPro"/>
</dbReference>
<evidence type="ECO:0000256" key="3">
    <source>
        <dbReference type="ARBA" id="ARBA00009437"/>
    </source>
</evidence>
<feature type="domain" description="HTH lysR-type" evidence="16">
    <location>
        <begin position="336"/>
        <end position="393"/>
    </location>
</feature>
<dbReference type="CDD" id="cd08420">
    <property type="entry name" value="PBP2_CysL_like"/>
    <property type="match status" value="1"/>
</dbReference>
<dbReference type="InterPro" id="IPR014743">
    <property type="entry name" value="Cl-channel_core"/>
</dbReference>
<dbReference type="NCBIfam" id="TIGR01759">
    <property type="entry name" value="MalateDH-SF1"/>
    <property type="match status" value="1"/>
</dbReference>
<dbReference type="GO" id="GO:0003700">
    <property type="term" value="F:DNA-binding transcription factor activity"/>
    <property type="evidence" value="ECO:0007669"/>
    <property type="project" value="InterPro"/>
</dbReference>
<dbReference type="InterPro" id="IPR036291">
    <property type="entry name" value="NAD(P)-bd_dom_sf"/>
</dbReference>
<keyword evidence="11" id="KW-0520">NAD</keyword>
<keyword evidence="8 15" id="KW-1133">Transmembrane helix</keyword>
<dbReference type="Gene3D" id="1.10.3080.10">
    <property type="entry name" value="Clc chloride channel"/>
    <property type="match status" value="1"/>
</dbReference>
<keyword evidence="7 15" id="KW-0812">Transmembrane</keyword>
<proteinExistence type="inferred from homology"/>
<feature type="transmembrane region" description="Helical" evidence="15">
    <location>
        <begin position="661"/>
        <end position="686"/>
    </location>
</feature>
<dbReference type="SUPFAM" id="SSF51735">
    <property type="entry name" value="NAD(P)-binding Rossmann-fold domains"/>
    <property type="match status" value="1"/>
</dbReference>
<dbReference type="Pfam" id="PF03466">
    <property type="entry name" value="LysR_substrate"/>
    <property type="match status" value="1"/>
</dbReference>
<evidence type="ECO:0000256" key="13">
    <source>
        <dbReference type="ARBA" id="ARBA00023136"/>
    </source>
</evidence>
<dbReference type="InterPro" id="IPR022383">
    <property type="entry name" value="Lactate/malate_DH_C"/>
</dbReference>
<name>A0A699GKH7_TANCI</name>